<dbReference type="Gene3D" id="3.60.21.10">
    <property type="match status" value="1"/>
</dbReference>
<accession>A0A2R5G9X2</accession>
<feature type="compositionally biased region" description="Gly residues" evidence="3">
    <location>
        <begin position="9"/>
        <end position="19"/>
    </location>
</feature>
<dbReference type="InParanoid" id="A0A2R5G9X2"/>
<dbReference type="OrthoDB" id="156793at2759"/>
<keyword evidence="1" id="KW-0732">Signal</keyword>
<protein>
    <submittedName>
        <fullName evidence="6">Purple acid phosphatase 17</fullName>
    </submittedName>
</protein>
<organism evidence="6 7">
    <name type="scientific">Hondaea fermentalgiana</name>
    <dbReference type="NCBI Taxonomy" id="2315210"/>
    <lineage>
        <taxon>Eukaryota</taxon>
        <taxon>Sar</taxon>
        <taxon>Stramenopiles</taxon>
        <taxon>Bigyra</taxon>
        <taxon>Labyrinthulomycetes</taxon>
        <taxon>Thraustochytrida</taxon>
        <taxon>Thraustochytriidae</taxon>
        <taxon>Hondaea</taxon>
    </lineage>
</organism>
<evidence type="ECO:0000259" key="5">
    <source>
        <dbReference type="Pfam" id="PF00149"/>
    </source>
</evidence>
<evidence type="ECO:0000256" key="1">
    <source>
        <dbReference type="ARBA" id="ARBA00022729"/>
    </source>
</evidence>
<dbReference type="Proteomes" id="UP000241890">
    <property type="component" value="Unassembled WGS sequence"/>
</dbReference>
<keyword evidence="4" id="KW-0472">Membrane</keyword>
<dbReference type="PANTHER" id="PTHR10161">
    <property type="entry name" value="TARTRATE-RESISTANT ACID PHOSPHATASE TYPE 5"/>
    <property type="match status" value="1"/>
</dbReference>
<evidence type="ECO:0000256" key="3">
    <source>
        <dbReference type="SAM" id="MobiDB-lite"/>
    </source>
</evidence>
<dbReference type="Pfam" id="PF00149">
    <property type="entry name" value="Metallophos"/>
    <property type="match status" value="1"/>
</dbReference>
<proteinExistence type="predicted"/>
<dbReference type="InterPro" id="IPR004843">
    <property type="entry name" value="Calcineurin-like_PHP"/>
</dbReference>
<feature type="transmembrane region" description="Helical" evidence="4">
    <location>
        <begin position="88"/>
        <end position="107"/>
    </location>
</feature>
<dbReference type="InterPro" id="IPR029052">
    <property type="entry name" value="Metallo-depent_PP-like"/>
</dbReference>
<keyword evidence="4" id="KW-1133">Transmembrane helix</keyword>
<keyword evidence="7" id="KW-1185">Reference proteome</keyword>
<feature type="compositionally biased region" description="Low complexity" evidence="3">
    <location>
        <begin position="20"/>
        <end position="30"/>
    </location>
</feature>
<evidence type="ECO:0000256" key="2">
    <source>
        <dbReference type="ARBA" id="ARBA00022801"/>
    </source>
</evidence>
<dbReference type="SUPFAM" id="SSF56300">
    <property type="entry name" value="Metallo-dependent phosphatases"/>
    <property type="match status" value="1"/>
</dbReference>
<comment type="caution">
    <text evidence="6">The sequence shown here is derived from an EMBL/GenBank/DDBJ whole genome shotgun (WGS) entry which is preliminary data.</text>
</comment>
<dbReference type="GO" id="GO:0016787">
    <property type="term" value="F:hydrolase activity"/>
    <property type="evidence" value="ECO:0007669"/>
    <property type="project" value="UniProtKB-KW"/>
</dbReference>
<feature type="domain" description="Calcineurin-like phosphoesterase" evidence="5">
    <location>
        <begin position="168"/>
        <end position="383"/>
    </location>
</feature>
<dbReference type="AlphaFoldDB" id="A0A2R5G9X2"/>
<evidence type="ECO:0000256" key="4">
    <source>
        <dbReference type="SAM" id="Phobius"/>
    </source>
</evidence>
<name>A0A2R5G9X2_9STRA</name>
<dbReference type="PANTHER" id="PTHR10161:SF14">
    <property type="entry name" value="TARTRATE-RESISTANT ACID PHOSPHATASE TYPE 5"/>
    <property type="match status" value="1"/>
</dbReference>
<feature type="region of interest" description="Disordered" evidence="3">
    <location>
        <begin position="1"/>
        <end position="31"/>
    </location>
</feature>
<reference evidence="6 7" key="1">
    <citation type="submission" date="2017-12" db="EMBL/GenBank/DDBJ databases">
        <title>Sequencing, de novo assembly and annotation of complete genome of a new Thraustochytrid species, strain FCC1311.</title>
        <authorList>
            <person name="Sedici K."/>
            <person name="Godart F."/>
            <person name="Aiese Cigliano R."/>
            <person name="Sanseverino W."/>
            <person name="Barakat M."/>
            <person name="Ortet P."/>
            <person name="Marechal E."/>
            <person name="Cagnac O."/>
            <person name="Amato A."/>
        </authorList>
    </citation>
    <scope>NUCLEOTIDE SEQUENCE [LARGE SCALE GENOMIC DNA]</scope>
</reference>
<evidence type="ECO:0000313" key="6">
    <source>
        <dbReference type="EMBL" id="GBG27820.1"/>
    </source>
</evidence>
<keyword evidence="2" id="KW-0378">Hydrolase</keyword>
<sequence>MLFDSGASGAEGGAGGATGGAARASGGAAATHNGHRYYDEEDALESTSMAAAPVNVEMRGSLEQHHPHPHHHNRVRARHSCCMLAGRYCGPFLLFLTLGAVLGGIIVQHSPASVEDSPAVTQWAFETTCDQKLVKDYDKPRYVQTSLCLEHSSSTQRFARRLDGDTINFLVIGDWGRDGMCCQRDVAVEMGIAAAATRPLGILNTGDNFYPLGIPSATHEQVQTSWENVYNVDGLENLIWYSVLGNHDHYGTAEAELDMHNTLEKWHMPDRYYAELFQAGRVSIEAVFLDTTPTLSAYNNEANVKRFWQENGTSADAYLASQIAFVDETFTKSTATWKIVVAHHPVYTSSEHYFEDHATLREKLRPVLDKHKVAVYFNGHDHGLEEHAPESASSVFVLSGAGSQVRPDTVVRDTGFKFHAATEGGFVSFSANTSALLIQYIDFRGVLLHETQVMPT</sequence>
<evidence type="ECO:0000313" key="7">
    <source>
        <dbReference type="Proteomes" id="UP000241890"/>
    </source>
</evidence>
<keyword evidence="4" id="KW-0812">Transmembrane</keyword>
<dbReference type="InterPro" id="IPR051558">
    <property type="entry name" value="Metallophosphoesterase_PAP"/>
</dbReference>
<gene>
    <name evidence="6" type="ORF">FCC1311_040432</name>
</gene>
<dbReference type="EMBL" id="BEYU01000036">
    <property type="protein sequence ID" value="GBG27820.1"/>
    <property type="molecule type" value="Genomic_DNA"/>
</dbReference>